<protein>
    <submittedName>
        <fullName evidence="1">Uncharacterized protein</fullName>
    </submittedName>
</protein>
<dbReference type="EMBL" id="CM044704">
    <property type="protein sequence ID" value="KAI5666846.1"/>
    <property type="molecule type" value="Genomic_DNA"/>
</dbReference>
<comment type="caution">
    <text evidence="1">The sequence shown here is derived from an EMBL/GenBank/DDBJ whole genome shotgun (WGS) entry which is preliminary data.</text>
</comment>
<proteinExistence type="predicted"/>
<dbReference type="Proteomes" id="UP001060085">
    <property type="component" value="Linkage Group LG04"/>
</dbReference>
<evidence type="ECO:0000313" key="2">
    <source>
        <dbReference type="Proteomes" id="UP001060085"/>
    </source>
</evidence>
<organism evidence="1 2">
    <name type="scientific">Catharanthus roseus</name>
    <name type="common">Madagascar periwinkle</name>
    <name type="synonym">Vinca rosea</name>
    <dbReference type="NCBI Taxonomy" id="4058"/>
    <lineage>
        <taxon>Eukaryota</taxon>
        <taxon>Viridiplantae</taxon>
        <taxon>Streptophyta</taxon>
        <taxon>Embryophyta</taxon>
        <taxon>Tracheophyta</taxon>
        <taxon>Spermatophyta</taxon>
        <taxon>Magnoliopsida</taxon>
        <taxon>eudicotyledons</taxon>
        <taxon>Gunneridae</taxon>
        <taxon>Pentapetalae</taxon>
        <taxon>asterids</taxon>
        <taxon>lamiids</taxon>
        <taxon>Gentianales</taxon>
        <taxon>Apocynaceae</taxon>
        <taxon>Rauvolfioideae</taxon>
        <taxon>Vinceae</taxon>
        <taxon>Catharanthinae</taxon>
        <taxon>Catharanthus</taxon>
    </lineage>
</organism>
<name>A0ACC0B2J5_CATRO</name>
<evidence type="ECO:0000313" key="1">
    <source>
        <dbReference type="EMBL" id="KAI5666846.1"/>
    </source>
</evidence>
<sequence>MRLSSFCNNQLKDCQDNFKVLLDVEELKKGKSSATIEQITFCNVSSYEYYDMPVQIFIHSMKVDIKETTNNPNVGQAYRDGNCGNQQLYKALNKIKWKVPSFKGESDPNSGDDCQEGIVDK</sequence>
<accession>A0ACC0B2J5</accession>
<reference evidence="2" key="1">
    <citation type="journal article" date="2023" name="Nat. Plants">
        <title>Single-cell RNA sequencing provides a high-resolution roadmap for understanding the multicellular compartmentation of specialized metabolism.</title>
        <authorList>
            <person name="Sun S."/>
            <person name="Shen X."/>
            <person name="Li Y."/>
            <person name="Li Y."/>
            <person name="Wang S."/>
            <person name="Li R."/>
            <person name="Zhang H."/>
            <person name="Shen G."/>
            <person name="Guo B."/>
            <person name="Wei J."/>
            <person name="Xu J."/>
            <person name="St-Pierre B."/>
            <person name="Chen S."/>
            <person name="Sun C."/>
        </authorList>
    </citation>
    <scope>NUCLEOTIDE SEQUENCE [LARGE SCALE GENOMIC DNA]</scope>
</reference>
<keyword evidence="2" id="KW-1185">Reference proteome</keyword>
<gene>
    <name evidence="1" type="ORF">M9H77_16699</name>
</gene>